<dbReference type="OrthoDB" id="6161942at2759"/>
<dbReference type="RefSeq" id="XP_009049511.1">
    <property type="nucleotide sequence ID" value="XM_009051263.1"/>
</dbReference>
<organism evidence="2 3">
    <name type="scientific">Lottia gigantea</name>
    <name type="common">Giant owl limpet</name>
    <dbReference type="NCBI Taxonomy" id="225164"/>
    <lineage>
        <taxon>Eukaryota</taxon>
        <taxon>Metazoa</taxon>
        <taxon>Spiralia</taxon>
        <taxon>Lophotrochozoa</taxon>
        <taxon>Mollusca</taxon>
        <taxon>Gastropoda</taxon>
        <taxon>Patellogastropoda</taxon>
        <taxon>Lottioidea</taxon>
        <taxon>Lottiidae</taxon>
        <taxon>Lottia</taxon>
    </lineage>
</organism>
<dbReference type="KEGG" id="lgi:LOTGIDRAFT_173517"/>
<proteinExistence type="predicted"/>
<feature type="compositionally biased region" description="Basic and acidic residues" evidence="1">
    <location>
        <begin position="81"/>
        <end position="93"/>
    </location>
</feature>
<accession>V4AXM8</accession>
<dbReference type="GeneID" id="20242416"/>
<name>V4AXM8_LOTGI</name>
<sequence>MDKLKEEGHLEEDDIVGVCDTLVQMGIFPKDVRTADGVTSWMSETLKAQSKWPNKSEETERSTGRPSNQIPKLSIFYGESGKGEDVSSHKYDQPTTFDELRVEVRRIEFELNSRKSTADVKPKQSNMLYPLENILDIECAGGNSLPYSGYIEATLETPDLLDNSGLQCLLLVVPLT</sequence>
<keyword evidence="3" id="KW-1185">Reference proteome</keyword>
<dbReference type="Proteomes" id="UP000030746">
    <property type="component" value="Unassembled WGS sequence"/>
</dbReference>
<feature type="compositionally biased region" description="Basic and acidic residues" evidence="1">
    <location>
        <begin position="54"/>
        <end position="63"/>
    </location>
</feature>
<dbReference type="EMBL" id="KB200907">
    <property type="protein sequence ID" value="ESO99800.1"/>
    <property type="molecule type" value="Genomic_DNA"/>
</dbReference>
<evidence type="ECO:0000256" key="1">
    <source>
        <dbReference type="SAM" id="MobiDB-lite"/>
    </source>
</evidence>
<dbReference type="AlphaFoldDB" id="V4AXM8"/>
<protein>
    <submittedName>
        <fullName evidence="2">Uncharacterized protein</fullName>
    </submittedName>
</protein>
<feature type="region of interest" description="Disordered" evidence="1">
    <location>
        <begin position="46"/>
        <end position="93"/>
    </location>
</feature>
<dbReference type="HOGENOM" id="CLU_1526906_0_0_1"/>
<evidence type="ECO:0000313" key="2">
    <source>
        <dbReference type="EMBL" id="ESO99800.1"/>
    </source>
</evidence>
<gene>
    <name evidence="2" type="ORF">LOTGIDRAFT_173517</name>
</gene>
<reference evidence="2 3" key="1">
    <citation type="journal article" date="2013" name="Nature">
        <title>Insights into bilaterian evolution from three spiralian genomes.</title>
        <authorList>
            <person name="Simakov O."/>
            <person name="Marletaz F."/>
            <person name="Cho S.J."/>
            <person name="Edsinger-Gonzales E."/>
            <person name="Havlak P."/>
            <person name="Hellsten U."/>
            <person name="Kuo D.H."/>
            <person name="Larsson T."/>
            <person name="Lv J."/>
            <person name="Arendt D."/>
            <person name="Savage R."/>
            <person name="Osoegawa K."/>
            <person name="de Jong P."/>
            <person name="Grimwood J."/>
            <person name="Chapman J.A."/>
            <person name="Shapiro H."/>
            <person name="Aerts A."/>
            <person name="Otillar R.P."/>
            <person name="Terry A.Y."/>
            <person name="Boore J.L."/>
            <person name="Grigoriev I.V."/>
            <person name="Lindberg D.R."/>
            <person name="Seaver E.C."/>
            <person name="Weisblat D.A."/>
            <person name="Putnam N.H."/>
            <person name="Rokhsar D.S."/>
        </authorList>
    </citation>
    <scope>NUCLEOTIDE SEQUENCE [LARGE SCALE GENOMIC DNA]</scope>
</reference>
<dbReference type="CTD" id="20242416"/>
<evidence type="ECO:0000313" key="3">
    <source>
        <dbReference type="Proteomes" id="UP000030746"/>
    </source>
</evidence>